<feature type="domain" description="C2H2-type" evidence="11">
    <location>
        <begin position="126"/>
        <end position="151"/>
    </location>
</feature>
<dbReference type="InterPro" id="IPR013087">
    <property type="entry name" value="Znf_C2H2_type"/>
</dbReference>
<keyword evidence="13" id="KW-1185">Reference proteome</keyword>
<keyword evidence="2" id="KW-0479">Metal-binding</keyword>
<feature type="compositionally biased region" description="Acidic residues" evidence="10">
    <location>
        <begin position="179"/>
        <end position="195"/>
    </location>
</feature>
<keyword evidence="5" id="KW-0862">Zinc</keyword>
<evidence type="ECO:0000313" key="12">
    <source>
        <dbReference type="EMBL" id="EPB92256.1"/>
    </source>
</evidence>
<dbReference type="InterPro" id="IPR036236">
    <property type="entry name" value="Znf_C2H2_sf"/>
</dbReference>
<feature type="domain" description="C2H2-type" evidence="11">
    <location>
        <begin position="36"/>
        <end position="65"/>
    </location>
</feature>
<evidence type="ECO:0000256" key="4">
    <source>
        <dbReference type="ARBA" id="ARBA00022771"/>
    </source>
</evidence>
<dbReference type="GO" id="GO:0031519">
    <property type="term" value="C:PcG protein complex"/>
    <property type="evidence" value="ECO:0007669"/>
    <property type="project" value="TreeGrafter"/>
</dbReference>
<evidence type="ECO:0000256" key="9">
    <source>
        <dbReference type="PROSITE-ProRule" id="PRU00042"/>
    </source>
</evidence>
<dbReference type="GO" id="GO:0008270">
    <property type="term" value="F:zinc ion binding"/>
    <property type="evidence" value="ECO:0007669"/>
    <property type="project" value="UniProtKB-KW"/>
</dbReference>
<evidence type="ECO:0000256" key="3">
    <source>
        <dbReference type="ARBA" id="ARBA00022737"/>
    </source>
</evidence>
<evidence type="ECO:0000256" key="2">
    <source>
        <dbReference type="ARBA" id="ARBA00022723"/>
    </source>
</evidence>
<feature type="domain" description="C2H2-type" evidence="11">
    <location>
        <begin position="96"/>
        <end position="125"/>
    </location>
</feature>
<dbReference type="OMA" id="VKTHTNG"/>
<dbReference type="SMART" id="SM00355">
    <property type="entry name" value="ZnF_C2H2"/>
    <property type="match status" value="4"/>
</dbReference>
<dbReference type="STRING" id="1220926.S2JPJ0"/>
<evidence type="ECO:0000256" key="6">
    <source>
        <dbReference type="ARBA" id="ARBA00023015"/>
    </source>
</evidence>
<dbReference type="PROSITE" id="PS00028">
    <property type="entry name" value="ZINC_FINGER_C2H2_1"/>
    <property type="match status" value="4"/>
</dbReference>
<dbReference type="FunFam" id="3.30.160.60:FF:000060">
    <property type="entry name" value="zinc finger protein 436"/>
    <property type="match status" value="1"/>
</dbReference>
<name>S2JPJ0_MUCC1</name>
<dbReference type="eggNOG" id="KOG1721">
    <property type="taxonomic scope" value="Eukaryota"/>
</dbReference>
<dbReference type="SUPFAM" id="SSF57667">
    <property type="entry name" value="beta-beta-alpha zinc fingers"/>
    <property type="match status" value="2"/>
</dbReference>
<comment type="subcellular location">
    <subcellularLocation>
        <location evidence="1">Nucleus</location>
    </subcellularLocation>
</comment>
<dbReference type="GO" id="GO:0000978">
    <property type="term" value="F:RNA polymerase II cis-regulatory region sequence-specific DNA binding"/>
    <property type="evidence" value="ECO:0007669"/>
    <property type="project" value="TreeGrafter"/>
</dbReference>
<dbReference type="PROSITE" id="PS50157">
    <property type="entry name" value="ZINC_FINGER_C2H2_2"/>
    <property type="match status" value="4"/>
</dbReference>
<feature type="region of interest" description="Disordered" evidence="10">
    <location>
        <begin position="174"/>
        <end position="201"/>
    </location>
</feature>
<evidence type="ECO:0000256" key="8">
    <source>
        <dbReference type="ARBA" id="ARBA00023242"/>
    </source>
</evidence>
<dbReference type="Proteomes" id="UP000014254">
    <property type="component" value="Unassembled WGS sequence"/>
</dbReference>
<dbReference type="FunFam" id="3.30.160.60:FF:002343">
    <property type="entry name" value="Zinc finger protein 33A"/>
    <property type="match status" value="1"/>
</dbReference>
<dbReference type="VEuPathDB" id="FungiDB:HMPREF1544_00825"/>
<evidence type="ECO:0000256" key="7">
    <source>
        <dbReference type="ARBA" id="ARBA00023163"/>
    </source>
</evidence>
<evidence type="ECO:0000256" key="10">
    <source>
        <dbReference type="SAM" id="MobiDB-lite"/>
    </source>
</evidence>
<sequence length="274" mass="31513">MDISKLLVQNTEIITSKTTINSIKRKKTSVNQKKRHACTWLGCRKSFSRPSDMTRHYRIHTNDRPYQCPLSFCGKRFIQRSALTVHQRTHSGEKPHICQFPSCNKSFGDSSSLARHRRIHTQIRSYICTELNCTKSYTKKSHLTRHTRRSHIQNIKEEKPECIVAAILNSATATTSVTTDDDDDEEEEEEIDEHDDSYNPASIVKTEDTLTNQISSSSVVYPSTINQQPNYWPTTNPLCYSSNNNNIIYSYLPTVYQPTGSGYYYHGQQGYNPF</sequence>
<dbReference type="PANTHER" id="PTHR14003">
    <property type="entry name" value="TRANSCRIPTIONAL REPRESSOR PROTEIN YY"/>
    <property type="match status" value="1"/>
</dbReference>
<keyword evidence="3" id="KW-0677">Repeat</keyword>
<dbReference type="OrthoDB" id="654211at2759"/>
<accession>S2JPJ0</accession>
<keyword evidence="6" id="KW-0805">Transcription regulation</keyword>
<protein>
    <recommendedName>
        <fullName evidence="11">C2H2-type domain-containing protein</fullName>
    </recommendedName>
</protein>
<dbReference type="GO" id="GO:0005667">
    <property type="term" value="C:transcription regulator complex"/>
    <property type="evidence" value="ECO:0007669"/>
    <property type="project" value="TreeGrafter"/>
</dbReference>
<dbReference type="Gene3D" id="3.30.160.60">
    <property type="entry name" value="Classic Zinc Finger"/>
    <property type="match status" value="4"/>
</dbReference>
<evidence type="ECO:0000256" key="1">
    <source>
        <dbReference type="ARBA" id="ARBA00004123"/>
    </source>
</evidence>
<dbReference type="PANTHER" id="PTHR14003:SF19">
    <property type="entry name" value="YY2 TRANSCRIPTION FACTOR"/>
    <property type="match status" value="1"/>
</dbReference>
<evidence type="ECO:0000259" key="11">
    <source>
        <dbReference type="PROSITE" id="PS50157"/>
    </source>
</evidence>
<dbReference type="Pfam" id="PF00096">
    <property type="entry name" value="zf-C2H2"/>
    <property type="match status" value="4"/>
</dbReference>
<dbReference type="GO" id="GO:0000785">
    <property type="term" value="C:chromatin"/>
    <property type="evidence" value="ECO:0007669"/>
    <property type="project" value="TreeGrafter"/>
</dbReference>
<reference evidence="13" key="1">
    <citation type="submission" date="2013-05" db="EMBL/GenBank/DDBJ databases">
        <title>The Genome sequence of Mucor circinelloides f. circinelloides 1006PhL.</title>
        <authorList>
            <consortium name="The Broad Institute Genomics Platform"/>
            <person name="Cuomo C."/>
            <person name="Earl A."/>
            <person name="Findley K."/>
            <person name="Lee S.C."/>
            <person name="Walker B."/>
            <person name="Young S."/>
            <person name="Zeng Q."/>
            <person name="Gargeya S."/>
            <person name="Fitzgerald M."/>
            <person name="Haas B."/>
            <person name="Abouelleil A."/>
            <person name="Allen A.W."/>
            <person name="Alvarado L."/>
            <person name="Arachchi H.M."/>
            <person name="Berlin A.M."/>
            <person name="Chapman S.B."/>
            <person name="Gainer-Dewar J."/>
            <person name="Goldberg J."/>
            <person name="Griggs A."/>
            <person name="Gujja S."/>
            <person name="Hansen M."/>
            <person name="Howarth C."/>
            <person name="Imamovic A."/>
            <person name="Ireland A."/>
            <person name="Larimer J."/>
            <person name="McCowan C."/>
            <person name="Murphy C."/>
            <person name="Pearson M."/>
            <person name="Poon T.W."/>
            <person name="Priest M."/>
            <person name="Roberts A."/>
            <person name="Saif S."/>
            <person name="Shea T."/>
            <person name="Sisk P."/>
            <person name="Sykes S."/>
            <person name="Wortman J."/>
            <person name="Nusbaum C."/>
            <person name="Birren B."/>
        </authorList>
    </citation>
    <scope>NUCLEOTIDE SEQUENCE [LARGE SCALE GENOMIC DNA]</scope>
    <source>
        <strain evidence="13">1006PhL</strain>
    </source>
</reference>
<organism evidence="12 13">
    <name type="scientific">Mucor circinelloides f. circinelloides (strain 1006PhL)</name>
    <name type="common">Mucormycosis agent</name>
    <name type="synonym">Calyptromyces circinelloides</name>
    <dbReference type="NCBI Taxonomy" id="1220926"/>
    <lineage>
        <taxon>Eukaryota</taxon>
        <taxon>Fungi</taxon>
        <taxon>Fungi incertae sedis</taxon>
        <taxon>Mucoromycota</taxon>
        <taxon>Mucoromycotina</taxon>
        <taxon>Mucoromycetes</taxon>
        <taxon>Mucorales</taxon>
        <taxon>Mucorineae</taxon>
        <taxon>Mucoraceae</taxon>
        <taxon>Mucor</taxon>
    </lineage>
</organism>
<evidence type="ECO:0000256" key="5">
    <source>
        <dbReference type="ARBA" id="ARBA00022833"/>
    </source>
</evidence>
<gene>
    <name evidence="12" type="ORF">HMPREF1544_00825</name>
</gene>
<keyword evidence="7" id="KW-0804">Transcription</keyword>
<keyword evidence="8" id="KW-0539">Nucleus</keyword>
<dbReference type="GO" id="GO:0000981">
    <property type="term" value="F:DNA-binding transcription factor activity, RNA polymerase II-specific"/>
    <property type="evidence" value="ECO:0007669"/>
    <property type="project" value="TreeGrafter"/>
</dbReference>
<dbReference type="AlphaFoldDB" id="S2JPJ0"/>
<evidence type="ECO:0000313" key="13">
    <source>
        <dbReference type="Proteomes" id="UP000014254"/>
    </source>
</evidence>
<dbReference type="InParanoid" id="S2JPJ0"/>
<keyword evidence="4 9" id="KW-0863">Zinc-finger</keyword>
<dbReference type="EMBL" id="KE123901">
    <property type="protein sequence ID" value="EPB92256.1"/>
    <property type="molecule type" value="Genomic_DNA"/>
</dbReference>
<proteinExistence type="predicted"/>
<feature type="domain" description="C2H2-type" evidence="11">
    <location>
        <begin position="66"/>
        <end position="95"/>
    </location>
</feature>